<evidence type="ECO:0000256" key="1">
    <source>
        <dbReference type="SAM" id="SignalP"/>
    </source>
</evidence>
<proteinExistence type="predicted"/>
<feature type="signal peptide" evidence="1">
    <location>
        <begin position="1"/>
        <end position="26"/>
    </location>
</feature>
<keyword evidence="3" id="KW-1185">Reference proteome</keyword>
<organism evidence="2 3">
    <name type="scientific">Kaistia soli DSM 19436</name>
    <dbReference type="NCBI Taxonomy" id="1122133"/>
    <lineage>
        <taxon>Bacteria</taxon>
        <taxon>Pseudomonadati</taxon>
        <taxon>Pseudomonadota</taxon>
        <taxon>Alphaproteobacteria</taxon>
        <taxon>Hyphomicrobiales</taxon>
        <taxon>Kaistiaceae</taxon>
        <taxon>Kaistia</taxon>
    </lineage>
</organism>
<sequence length="230" mass="25899">MLDRRIVLFAGMAAPVATMVSATATAQGAPGLVSAQVADPNGELAAKRFEMLRRFRSMYSGRHFELDLFDADTGYLQTTLADADRMSLRFFVEYNNVWWFAIIDGVDVPSIAYDPETDTGAIVLDIRYGDQHLLAMQHIQFKGDRISRLQTYASNTFFGRDKPLIRLDAYGNAIWLETGYDLKISAEAAEVFLRTPEGLRFAEHEPTRAAIIRIKGNLADLRKRYGWPPI</sequence>
<name>A0A1M5I6V6_9HYPH</name>
<feature type="chain" id="PRO_5009911010" evidence="1">
    <location>
        <begin position="27"/>
        <end position="230"/>
    </location>
</feature>
<dbReference type="AlphaFoldDB" id="A0A1M5I6V6"/>
<evidence type="ECO:0000313" key="2">
    <source>
        <dbReference type="EMBL" id="SHG24094.1"/>
    </source>
</evidence>
<evidence type="ECO:0000313" key="3">
    <source>
        <dbReference type="Proteomes" id="UP000184485"/>
    </source>
</evidence>
<dbReference type="STRING" id="1122133.SAMN02745157_3775"/>
<dbReference type="Proteomes" id="UP000184485">
    <property type="component" value="Unassembled WGS sequence"/>
</dbReference>
<dbReference type="EMBL" id="FQUP01000004">
    <property type="protein sequence ID" value="SHG24094.1"/>
    <property type="molecule type" value="Genomic_DNA"/>
</dbReference>
<protein>
    <submittedName>
        <fullName evidence="2">Uncharacterized protein</fullName>
    </submittedName>
</protein>
<gene>
    <name evidence="2" type="ORF">SAMN02745157_3775</name>
</gene>
<accession>A0A1M5I6V6</accession>
<keyword evidence="1" id="KW-0732">Signal</keyword>
<reference evidence="2 3" key="1">
    <citation type="submission" date="2016-11" db="EMBL/GenBank/DDBJ databases">
        <authorList>
            <person name="Jaros S."/>
            <person name="Januszkiewicz K."/>
            <person name="Wedrychowicz H."/>
        </authorList>
    </citation>
    <scope>NUCLEOTIDE SEQUENCE [LARGE SCALE GENOMIC DNA]</scope>
    <source>
        <strain evidence="2 3">DSM 19436</strain>
    </source>
</reference>